<dbReference type="SUPFAM" id="SSF56672">
    <property type="entry name" value="DNA/RNA polymerases"/>
    <property type="match status" value="1"/>
</dbReference>
<organism evidence="1 2">
    <name type="scientific">Pseudoloma neurophilia</name>
    <dbReference type="NCBI Taxonomy" id="146866"/>
    <lineage>
        <taxon>Eukaryota</taxon>
        <taxon>Fungi</taxon>
        <taxon>Fungi incertae sedis</taxon>
        <taxon>Microsporidia</taxon>
        <taxon>Pseudoloma</taxon>
    </lineage>
</organism>
<sequence length="149" mass="16975">ITQQAVLQIPSIKVEPLDKPVFITLLDGRSLVAKFKCILIVTFGQKSFSQVFLEKAIYDVILCNNLVRMLKDTRSDVSVFPVICEILTPPDHFVSIRRPLRGYREKLNKKIAELLDCGYIEKSTSNWLNPVVLTTKKMGMFVFVLICVN</sequence>
<dbReference type="Proteomes" id="UP000051530">
    <property type="component" value="Unassembled WGS sequence"/>
</dbReference>
<name>A0A0R0LX86_9MICR</name>
<keyword evidence="2" id="KW-1185">Reference proteome</keyword>
<dbReference type="AlphaFoldDB" id="A0A0R0LX86"/>
<dbReference type="VEuPathDB" id="MicrosporidiaDB:M153_204910003"/>
<protein>
    <submittedName>
        <fullName evidence="1">Uncharacterized protein</fullName>
    </submittedName>
</protein>
<evidence type="ECO:0000313" key="2">
    <source>
        <dbReference type="Proteomes" id="UP000051530"/>
    </source>
</evidence>
<proteinExistence type="predicted"/>
<dbReference type="EMBL" id="LGUB01001440">
    <property type="protein sequence ID" value="KRH91871.1"/>
    <property type="molecule type" value="Genomic_DNA"/>
</dbReference>
<dbReference type="Gene3D" id="3.10.10.10">
    <property type="entry name" value="HIV Type 1 Reverse Transcriptase, subunit A, domain 1"/>
    <property type="match status" value="1"/>
</dbReference>
<feature type="non-terminal residue" evidence="1">
    <location>
        <position position="1"/>
    </location>
</feature>
<reference evidence="1 2" key="1">
    <citation type="submission" date="2015-07" db="EMBL/GenBank/DDBJ databases">
        <title>The genome of Pseudoloma neurophilia, a relevant intracellular parasite of the zebrafish.</title>
        <authorList>
            <person name="Ndikumana S."/>
            <person name="Pelin A."/>
            <person name="Sanders J."/>
            <person name="Corradi N."/>
        </authorList>
    </citation>
    <scope>NUCLEOTIDE SEQUENCE [LARGE SCALE GENOMIC DNA]</scope>
    <source>
        <strain evidence="1 2">MK1</strain>
    </source>
</reference>
<accession>A0A0R0LX86</accession>
<gene>
    <name evidence="1" type="ORF">M153_204910003</name>
</gene>
<dbReference type="InterPro" id="IPR043502">
    <property type="entry name" value="DNA/RNA_pol_sf"/>
</dbReference>
<evidence type="ECO:0000313" key="1">
    <source>
        <dbReference type="EMBL" id="KRH91871.1"/>
    </source>
</evidence>
<comment type="caution">
    <text evidence="1">The sequence shown here is derived from an EMBL/GenBank/DDBJ whole genome shotgun (WGS) entry which is preliminary data.</text>
</comment>
<dbReference type="OrthoDB" id="2194586at2759"/>